<evidence type="ECO:0000256" key="1">
    <source>
        <dbReference type="SAM" id="MobiDB-lite"/>
    </source>
</evidence>
<feature type="transmembrane region" description="Helical" evidence="2">
    <location>
        <begin position="131"/>
        <end position="149"/>
    </location>
</feature>
<dbReference type="PATRIC" id="fig|1231377.3.peg.1858"/>
<dbReference type="InterPro" id="IPR045691">
    <property type="entry name" value="DUF6056"/>
</dbReference>
<gene>
    <name evidence="3" type="ORF">C426_1876</name>
</gene>
<dbReference type="AlphaFoldDB" id="K2NT17"/>
<comment type="caution">
    <text evidence="3">The sequence shown here is derived from an EMBL/GenBank/DDBJ whole genome shotgun (WGS) entry which is preliminary data.</text>
</comment>
<proteinExistence type="predicted"/>
<keyword evidence="2" id="KW-0472">Membrane</keyword>
<reference evidence="3 4" key="1">
    <citation type="journal article" date="2012" name="J. Bacteriol.">
        <title>Genome Sequence of the Bacteriocin-Producing Strain Lactococcus garvieae DCC43.</title>
        <authorList>
            <person name="Gabrielsen C."/>
            <person name="Brede D.A."/>
            <person name="Hernandez P.E."/>
            <person name="Nes I.F."/>
            <person name="Diep D.B."/>
        </authorList>
    </citation>
    <scope>NUCLEOTIDE SEQUENCE [LARGE SCALE GENOMIC DNA]</scope>
    <source>
        <strain evidence="3 4">DCC43</strain>
    </source>
</reference>
<accession>K2NT17</accession>
<evidence type="ECO:0000313" key="4">
    <source>
        <dbReference type="Proteomes" id="UP000006787"/>
    </source>
</evidence>
<dbReference type="RefSeq" id="WP_003136467.1">
    <property type="nucleotide sequence ID" value="NZ_AMQS01000033.1"/>
</dbReference>
<feature type="transmembrane region" description="Helical" evidence="2">
    <location>
        <begin position="197"/>
        <end position="221"/>
    </location>
</feature>
<feature type="transmembrane region" description="Helical" evidence="2">
    <location>
        <begin position="311"/>
        <end position="331"/>
    </location>
</feature>
<dbReference type="EMBL" id="AMQS01000033">
    <property type="protein sequence ID" value="EKF50733.1"/>
    <property type="molecule type" value="Genomic_DNA"/>
</dbReference>
<feature type="transmembrane region" description="Helical" evidence="2">
    <location>
        <begin position="367"/>
        <end position="387"/>
    </location>
</feature>
<keyword evidence="2" id="KW-1133">Transmembrane helix</keyword>
<feature type="transmembrane region" description="Helical" evidence="2">
    <location>
        <begin position="682"/>
        <end position="702"/>
    </location>
</feature>
<evidence type="ECO:0000313" key="3">
    <source>
        <dbReference type="EMBL" id="EKF50733.1"/>
    </source>
</evidence>
<keyword evidence="2" id="KW-0812">Transmembrane</keyword>
<dbReference type="eggNOG" id="ENOG50331K4">
    <property type="taxonomic scope" value="Bacteria"/>
</dbReference>
<feature type="transmembrane region" description="Helical" evidence="2">
    <location>
        <begin position="280"/>
        <end position="299"/>
    </location>
</feature>
<dbReference type="Pfam" id="PF19528">
    <property type="entry name" value="DUF6056"/>
    <property type="match status" value="1"/>
</dbReference>
<feature type="region of interest" description="Disordered" evidence="1">
    <location>
        <begin position="512"/>
        <end position="538"/>
    </location>
</feature>
<feature type="transmembrane region" description="Helical" evidence="2">
    <location>
        <begin position="233"/>
        <end position="252"/>
    </location>
</feature>
<name>K2NT17_9LACT</name>
<evidence type="ECO:0000256" key="2">
    <source>
        <dbReference type="SAM" id="Phobius"/>
    </source>
</evidence>
<organism evidence="3 4">
    <name type="scientific">Lactococcus garvieae DCC43</name>
    <dbReference type="NCBI Taxonomy" id="1231377"/>
    <lineage>
        <taxon>Bacteria</taxon>
        <taxon>Bacillati</taxon>
        <taxon>Bacillota</taxon>
        <taxon>Bacilli</taxon>
        <taxon>Lactobacillales</taxon>
        <taxon>Streptococcaceae</taxon>
        <taxon>Lactococcus</taxon>
    </lineage>
</organism>
<dbReference type="Proteomes" id="UP000006787">
    <property type="component" value="Unassembled WGS sequence"/>
</dbReference>
<feature type="transmembrane region" description="Helical" evidence="2">
    <location>
        <begin position="106"/>
        <end position="125"/>
    </location>
</feature>
<sequence>MNNKALFNLSKPNIINIWNVLRTIITLAILSLTFIFILNLNHYTGYTGDDFLYHFIYTGAWPSEHLSEYHNLSDYISAVYTHMTLWNARMTSIIFEILAMQMPKSIFNILNASIYVLVGLLLNVVVSGKKAFLKFLHLALTFLLMWFFIPGMGSTVLWVSGAANYLWATVIILLFLLPYRFNVSTKRGWEEFYLPVLGLLAGLTNEVGGATTVLLALIFTVYNLKKSGSGNTVAQILGTVAVAFGFGTQVILSSGSAETQNYGASTGLGQRFLDILSGTAHYSGFLLLPIVVFGVLLYFNRDQLQEKACNLWHGGIIFLISGLAGCFAILASPIIPARLWVASNILFIIALLMMFEAWQELRAQSSWTNVPLCIAILCLTFVSLPSYDYNLKDIKNSYEYFYTAQTIAQKAKEEGKTSARVPGIPMTSNGYNAYFGTPYLVASEHPEKEWSNTWFAKYYGLEKVYLDDTVPMAKVNLENAQPIDSILNTYDKYLGHFQRKILPLNTSKVIKREQTSKTSGAKASFTKDPKPNNKNLPTDKPWLRNALIRYIDVNKDEIVATEQITSPYNEVYDISHASTAGYETLISNPKSYVFNKRYDQTIDIHVKPSLHTITLFFNDKNQNNLLITNVEGHTGETLTVQLPQGYSSNGSKTAHVAIDVETPWNKTVEVTKIPIWKNLGSFLSFYSLTAGLFIFVVYDVFLKQRQGR</sequence>
<protein>
    <submittedName>
        <fullName evidence="3">Putative membrane protein</fullName>
    </submittedName>
</protein>
<feature type="transmembrane region" description="Helical" evidence="2">
    <location>
        <begin position="20"/>
        <end position="40"/>
    </location>
</feature>
<feature type="transmembrane region" description="Helical" evidence="2">
    <location>
        <begin position="337"/>
        <end position="355"/>
    </location>
</feature>
<feature type="transmembrane region" description="Helical" evidence="2">
    <location>
        <begin position="156"/>
        <end position="177"/>
    </location>
</feature>